<feature type="domain" description="MBG" evidence="2">
    <location>
        <begin position="745"/>
        <end position="822"/>
    </location>
</feature>
<dbReference type="RefSeq" id="WP_225224237.1">
    <property type="nucleotide sequence ID" value="NZ_JACYFT010000004.1"/>
</dbReference>
<name>A0A927FKT2_9BURK</name>
<comment type="caution">
    <text evidence="3">The sequence shown here is derived from an EMBL/GenBank/DDBJ whole genome shotgun (WGS) entry which is preliminary data.</text>
</comment>
<evidence type="ECO:0000313" key="4">
    <source>
        <dbReference type="Proteomes" id="UP000647424"/>
    </source>
</evidence>
<dbReference type="AlphaFoldDB" id="A0A927FKT2"/>
<accession>A0A927FKT2</accession>
<evidence type="ECO:0000259" key="1">
    <source>
        <dbReference type="Pfam" id="PF18657"/>
    </source>
</evidence>
<gene>
    <name evidence="3" type="ORF">IC609_15435</name>
</gene>
<dbReference type="EMBL" id="JACYFT010000004">
    <property type="protein sequence ID" value="MBD8051928.1"/>
    <property type="molecule type" value="Genomic_DNA"/>
</dbReference>
<feature type="domain" description="YDG" evidence="1">
    <location>
        <begin position="840"/>
        <end position="913"/>
    </location>
</feature>
<feature type="domain" description="MBG" evidence="2">
    <location>
        <begin position="474"/>
        <end position="555"/>
    </location>
</feature>
<feature type="domain" description="MBG" evidence="2">
    <location>
        <begin position="561"/>
        <end position="638"/>
    </location>
</feature>
<feature type="non-terminal residue" evidence="3">
    <location>
        <position position="1"/>
    </location>
</feature>
<dbReference type="Gene3D" id="3.30.160.710">
    <property type="match status" value="4"/>
</dbReference>
<organism evidence="3 4">
    <name type="scientific">Limnohabitans radicicola</name>
    <dbReference type="NCBI Taxonomy" id="2771427"/>
    <lineage>
        <taxon>Bacteria</taxon>
        <taxon>Pseudomonadati</taxon>
        <taxon>Pseudomonadota</taxon>
        <taxon>Betaproteobacteria</taxon>
        <taxon>Burkholderiales</taxon>
        <taxon>Comamonadaceae</taxon>
        <taxon>Limnohabitans</taxon>
    </lineage>
</organism>
<feature type="domain" description="MBG" evidence="2">
    <location>
        <begin position="118"/>
        <end position="199"/>
    </location>
</feature>
<evidence type="ECO:0008006" key="5">
    <source>
        <dbReference type="Google" id="ProtNLM"/>
    </source>
</evidence>
<dbReference type="Pfam" id="PF18657">
    <property type="entry name" value="YDG"/>
    <property type="match status" value="3"/>
</dbReference>
<keyword evidence="4" id="KW-1185">Reference proteome</keyword>
<dbReference type="InterPro" id="IPR037160">
    <property type="entry name" value="DNA_Pol_thumb_sf"/>
</dbReference>
<feature type="domain" description="YDG" evidence="1">
    <location>
        <begin position="301"/>
        <end position="375"/>
    </location>
</feature>
<evidence type="ECO:0000259" key="2">
    <source>
        <dbReference type="Pfam" id="PF18676"/>
    </source>
</evidence>
<reference evidence="3" key="1">
    <citation type="submission" date="2020-09" db="EMBL/GenBank/DDBJ databases">
        <title>Genome seq and assembly of Limnohabitants sp.</title>
        <authorList>
            <person name="Chhetri G."/>
        </authorList>
    </citation>
    <scope>NUCLEOTIDE SEQUENCE</scope>
    <source>
        <strain evidence="3">JUR4</strain>
    </source>
</reference>
<dbReference type="Gene3D" id="3.30.210.10">
    <property type="entry name" value="DNA polymerase, thumb domain"/>
    <property type="match status" value="3"/>
</dbReference>
<dbReference type="InterPro" id="IPR041286">
    <property type="entry name" value="MBG_2"/>
</dbReference>
<sequence length="994" mass="99230">SNLALSGGDSGNYYLTGGTTFSGSNGTITPATLTVTADNKSRVYGDANPVFTYTVTGYQNSENATTAGLTGAPAISTVATAGSNVGSYAITTAAGNLAAQNYQFSTVDAALTVNARPVTVTANNQSRSYGAANPALTYTVAADGVGTSRGLYGSDTLTGALATTATTTTGVGSVPITQGTLTNTNNGNYAITFNDGTLTIGQAALTVTANSTSKTYDGVAYTGGSGVTYAGFANGETVAVLGGALTFSGTSQGATNVGSYAITPGGLSSVNYALTYVDGTLTVNPVPVVPVTPSISARLQGTVSKVYDGQTTATLAPGNYLLTGWVGNDGATVTKTAGVYDNANAGKDKTVTVSLTSSDFSPVGTTRLSNYILPSSVSGVVGVITPAPLTVTADNKSRVYGDANPVFTYTVTGYQNSENATTAGLTGAPAISTVATAGSNVGSYAITTAAGNLAAQNYQFSTVDAALTVNARPITVTANNQSRSYGAANPALTYTVAADGVGTSRGLYGSDTLTGALATTATTTTGVGSVPITQGTLTNTNNGNYAITFNDGTLTIGQAALTVIANSTSKTYDGVAYTGGSGVTYAGFANGETVAVLGGALTFSGTSQGATNVGSYAITPGGLSSVNYALTYVDGTLTVNPVPVVPVTPSISARLQGTVSKVYDGQTTATLAPGNYLLTGWVGNDGATVTKTAGVYDNANAGTDKTVTVSLTSSDFSPVGTTRLINYILPSSVSGVVGVITSAPLTVTAKNATKTYDGAIYAGGNGVTYAGFVNGETPAVLAGTLTYGGNSQGAVNAGSYTITPGGLSSGNYSVGYTDGILTVSPAVLSVTAISGRLQGTVSKVYDGQTRATLTPDNYLLSGWLGSDGATVTQTTGTYDNPNVGTGKTVTVSLSSSDYRPTGTTNLQNYTLPTSVSGAVGTITPTKVSVPDTQGPALGGTEVNIALIHQVNTHSSNVPTLHNDRAPTPDVPEMGCFLVASKAGVHIRTATICRD</sequence>
<feature type="domain" description="MBG" evidence="2">
    <location>
        <begin position="389"/>
        <end position="468"/>
    </location>
</feature>
<feature type="domain" description="YDG" evidence="1">
    <location>
        <begin position="657"/>
        <end position="730"/>
    </location>
</feature>
<feature type="domain" description="MBG" evidence="2">
    <location>
        <begin position="33"/>
        <end position="112"/>
    </location>
</feature>
<evidence type="ECO:0000313" key="3">
    <source>
        <dbReference type="EMBL" id="MBD8051928.1"/>
    </source>
</evidence>
<dbReference type="Pfam" id="PF18676">
    <property type="entry name" value="MBG_2"/>
    <property type="match status" value="7"/>
</dbReference>
<proteinExistence type="predicted"/>
<protein>
    <recommendedName>
        <fullName evidence="5">MBG domain-containing protein</fullName>
    </recommendedName>
</protein>
<dbReference type="InterPro" id="IPR041248">
    <property type="entry name" value="YDG"/>
</dbReference>
<dbReference type="Proteomes" id="UP000647424">
    <property type="component" value="Unassembled WGS sequence"/>
</dbReference>
<feature type="domain" description="MBG" evidence="2">
    <location>
        <begin position="205"/>
        <end position="282"/>
    </location>
</feature>